<dbReference type="PANTHER" id="PTHR48081:SF6">
    <property type="entry name" value="PEPTIDASE S9 PROLYL OLIGOPEPTIDASE CATALYTIC DOMAIN-CONTAINING PROTEIN"/>
    <property type="match status" value="1"/>
</dbReference>
<dbReference type="InterPro" id="IPR049492">
    <property type="entry name" value="BD-FAE-like_dom"/>
</dbReference>
<dbReference type="InterPro" id="IPR029058">
    <property type="entry name" value="AB_hydrolase_fold"/>
</dbReference>
<dbReference type="EMBL" id="CP092085">
    <property type="protein sequence ID" value="UUN96056.1"/>
    <property type="molecule type" value="Genomic_DNA"/>
</dbReference>
<dbReference type="PANTHER" id="PTHR48081">
    <property type="entry name" value="AB HYDROLASE SUPERFAMILY PROTEIN C4A8.06C"/>
    <property type="match status" value="1"/>
</dbReference>
<proteinExistence type="predicted"/>
<organism evidence="3 4">
    <name type="scientific">Acinetobacter bereziniae</name>
    <name type="common">Acinetobacter genomosp. 10</name>
    <dbReference type="NCBI Taxonomy" id="106648"/>
    <lineage>
        <taxon>Bacteria</taxon>
        <taxon>Pseudomonadati</taxon>
        <taxon>Pseudomonadota</taxon>
        <taxon>Gammaproteobacteria</taxon>
        <taxon>Moraxellales</taxon>
        <taxon>Moraxellaceae</taxon>
        <taxon>Acinetobacter</taxon>
    </lineage>
</organism>
<dbReference type="GO" id="GO:0016787">
    <property type="term" value="F:hydrolase activity"/>
    <property type="evidence" value="ECO:0007669"/>
    <property type="project" value="UniProtKB-KW"/>
</dbReference>
<dbReference type="InterPro" id="IPR050300">
    <property type="entry name" value="GDXG_lipolytic_enzyme"/>
</dbReference>
<evidence type="ECO:0000313" key="4">
    <source>
        <dbReference type="Proteomes" id="UP000644140"/>
    </source>
</evidence>
<dbReference type="AlphaFoldDB" id="A0A8I1DFM0"/>
<dbReference type="SUPFAM" id="SSF53474">
    <property type="entry name" value="alpha/beta-Hydrolases"/>
    <property type="match status" value="1"/>
</dbReference>
<reference evidence="3" key="1">
    <citation type="submission" date="2022-02" db="EMBL/GenBank/DDBJ databases">
        <title>Characterization of Tn125 harboring carbapenem-resistant Acinetobacter bereziniae clinical isolates.</title>
        <authorList>
            <person name="Wong N.-K."/>
            <person name="Pan Q."/>
        </authorList>
    </citation>
    <scope>NUCLEOTIDE SEQUENCE</scope>
    <source>
        <strain evidence="3">GD03393</strain>
    </source>
</reference>
<evidence type="ECO:0000313" key="3">
    <source>
        <dbReference type="EMBL" id="UUN96056.1"/>
    </source>
</evidence>
<dbReference type="RefSeq" id="WP_151780759.1">
    <property type="nucleotide sequence ID" value="NZ_BKNL01000007.1"/>
</dbReference>
<evidence type="ECO:0000256" key="1">
    <source>
        <dbReference type="ARBA" id="ARBA00022801"/>
    </source>
</evidence>
<dbReference type="Gene3D" id="3.40.50.1820">
    <property type="entry name" value="alpha/beta hydrolase"/>
    <property type="match status" value="1"/>
</dbReference>
<keyword evidence="1 3" id="KW-0378">Hydrolase</keyword>
<evidence type="ECO:0000259" key="2">
    <source>
        <dbReference type="Pfam" id="PF20434"/>
    </source>
</evidence>
<feature type="domain" description="BD-FAE-like" evidence="2">
    <location>
        <begin position="57"/>
        <end position="254"/>
    </location>
</feature>
<gene>
    <name evidence="3" type="ORF">I9054_011725</name>
</gene>
<dbReference type="Proteomes" id="UP000644140">
    <property type="component" value="Chromosome"/>
</dbReference>
<sequence>MNIHYTLCGFLLILFFSQQTKAATFTLPLWTNTSITTQNPNTVIKHGAVSHIDSPYLNVYTPKYNNHVAVMTISGGGYAREELAKESTPTSAFLQQHGFTVFELVYRLPNQDNNDSLVPFQDGQRAIRIIRTQAERFHIDPEKIGVLGFSAGGHLAAMLAIQWSHQFSTLHDSIDQVSAQPNFVSLLYPVISMQAPLDHTHAYKSLMGKNHDSVKQAFFSVNLQVNQHTPPIFLAHALDDRIAPVQHSLDMQMALDKNKIPYELHLFKNGGHGWGLGKAKTETTQWPTLFLTWLKNMNIVETDYSNKK</sequence>
<name>A0A8I1DFM0_ACIBZ</name>
<dbReference type="Pfam" id="PF20434">
    <property type="entry name" value="BD-FAE"/>
    <property type="match status" value="1"/>
</dbReference>
<accession>A0A8I1DFM0</accession>
<protein>
    <submittedName>
        <fullName evidence="3">Alpha/beta hydrolase</fullName>
    </submittedName>
</protein>